<feature type="compositionally biased region" description="Basic and acidic residues" evidence="4">
    <location>
        <begin position="106"/>
        <end position="116"/>
    </location>
</feature>
<dbReference type="GO" id="GO:0006974">
    <property type="term" value="P:DNA damage response"/>
    <property type="evidence" value="ECO:0007669"/>
    <property type="project" value="UniProtKB-KW"/>
</dbReference>
<dbReference type="SMART" id="SM00292">
    <property type="entry name" value="BRCT"/>
    <property type="match status" value="2"/>
</dbReference>
<organism evidence="11 12">
    <name type="scientific">Phytophthora cactorum</name>
    <dbReference type="NCBI Taxonomy" id="29920"/>
    <lineage>
        <taxon>Eukaryota</taxon>
        <taxon>Sar</taxon>
        <taxon>Stramenopiles</taxon>
        <taxon>Oomycota</taxon>
        <taxon>Peronosporomycetes</taxon>
        <taxon>Peronosporales</taxon>
        <taxon>Peronosporaceae</taxon>
        <taxon>Phytophthora</taxon>
    </lineage>
</organism>
<comment type="subcellular location">
    <subcellularLocation>
        <location evidence="1">Nucleus</location>
    </subcellularLocation>
</comment>
<dbReference type="Pfam" id="PF16770">
    <property type="entry name" value="RTT107_BRCT_5"/>
    <property type="match status" value="1"/>
</dbReference>
<dbReference type="VEuPathDB" id="FungiDB:PC110_g5052"/>
<evidence type="ECO:0000313" key="11">
    <source>
        <dbReference type="EMBL" id="RAW38716.1"/>
    </source>
</evidence>
<dbReference type="Proteomes" id="UP000760860">
    <property type="component" value="Unassembled WGS sequence"/>
</dbReference>
<feature type="compositionally biased region" description="Basic and acidic residues" evidence="4">
    <location>
        <begin position="174"/>
        <end position="185"/>
    </location>
</feature>
<gene>
    <name evidence="11" type="ORF">PC110_g5052</name>
    <name evidence="6" type="ORF">PC113_g2674</name>
    <name evidence="7" type="ORF">PC115_g2341</name>
    <name evidence="8" type="ORF">PC117_g2795</name>
    <name evidence="9" type="ORF">PC118_g2936</name>
    <name evidence="10" type="ORF">PC129_g2006</name>
</gene>
<dbReference type="Proteomes" id="UP000735874">
    <property type="component" value="Unassembled WGS sequence"/>
</dbReference>
<feature type="compositionally biased region" description="Polar residues" evidence="4">
    <location>
        <begin position="269"/>
        <end position="281"/>
    </location>
</feature>
<dbReference type="Proteomes" id="UP000251314">
    <property type="component" value="Unassembled WGS sequence"/>
</dbReference>
<evidence type="ECO:0000256" key="1">
    <source>
        <dbReference type="ARBA" id="ARBA00004123"/>
    </source>
</evidence>
<feature type="compositionally biased region" description="Basic and acidic residues" evidence="4">
    <location>
        <begin position="331"/>
        <end position="363"/>
    </location>
</feature>
<evidence type="ECO:0000313" key="10">
    <source>
        <dbReference type="EMBL" id="KAG3227429.1"/>
    </source>
</evidence>
<sequence length="636" mass="69033">MAGEAGCVFAGDSSGQETPEGFQDSPGQWYTANHRKRAALSQLEGEPTQRESQATQVATEVATQPLEGLAPVFVAATPSQEEIHDEDEVDEEETQIRMTNSEDQDEVPKPERKIFEEVVPLPIASTASGTGRSFGDAGMGNSDDDADSDMSDDMLEQDGSVAGLSSIAASFQQRVKEPEVVENRVYKPRTPFRASPALSNRDDPDSSGGETEIEGEPTEESPMKSQAALEKKQTLFKDSLTPRLTKSASYSKSTAKGDSLAADTKSIRRSLSTPEKTQSPSLPRHSSKRVHSEVPKSSHARAKRSRRSEALEKSAQKQTDPESAADQAASSEKHHTLAKSDDDLQHDHSTAQRASLDKVTRDIQEEDANPSAGAELDKEDLPPLSRSTGRSQDKASASTRGRKRAANSRSITDSTGAQTEQRSIRIILTGLEPTGAIRKKIRAIAGAVYESDITKATHVIAPQLKRTVKLLCGISCCKHILGERWLDESARVGAAVDEQANCLRDEEAEDKWQFDLSSTMYGVSTGQRQRLLAGYSVFIINHKSVLPPAKDLVKIVDCAGGKASSKGKPGTNDLVITSEAALAVATVRKQLASANPDRIYSPELILSSILQQRVERDKHRLELPVICKSWATKQQK</sequence>
<evidence type="ECO:0000313" key="7">
    <source>
        <dbReference type="EMBL" id="KAG2940788.1"/>
    </source>
</evidence>
<evidence type="ECO:0000259" key="5">
    <source>
        <dbReference type="PROSITE" id="PS50172"/>
    </source>
</evidence>
<name>A0A329SRX9_9STRA</name>
<dbReference type="STRING" id="29920.A0A329SRX9"/>
<feature type="compositionally biased region" description="Polar residues" evidence="4">
    <location>
        <begin position="50"/>
        <end position="62"/>
    </location>
</feature>
<keyword evidence="3" id="KW-0539">Nucleus</keyword>
<keyword evidence="2" id="KW-0227">DNA damage</keyword>
<dbReference type="Gene3D" id="3.40.50.10190">
    <property type="entry name" value="BRCT domain"/>
    <property type="match status" value="2"/>
</dbReference>
<dbReference type="InterPro" id="IPR051579">
    <property type="entry name" value="DDR_Transcriptional_Reg"/>
</dbReference>
<dbReference type="EMBL" id="RCMI01000033">
    <property type="protein sequence ID" value="KAG2940788.1"/>
    <property type="molecule type" value="Genomic_DNA"/>
</dbReference>
<dbReference type="AlphaFoldDB" id="A0A329SRX9"/>
<feature type="compositionally biased region" description="Polar residues" evidence="4">
    <location>
        <begin position="407"/>
        <end position="419"/>
    </location>
</feature>
<dbReference type="EMBL" id="RCMK01000037">
    <property type="protein sequence ID" value="KAG2952435.1"/>
    <property type="molecule type" value="Genomic_DNA"/>
</dbReference>
<dbReference type="Pfam" id="PF16589">
    <property type="entry name" value="BRCT_2"/>
    <property type="match status" value="1"/>
</dbReference>
<dbReference type="EMBL" id="RCMV01000035">
    <property type="protein sequence ID" value="KAG3227429.1"/>
    <property type="molecule type" value="Genomic_DNA"/>
</dbReference>
<feature type="compositionally biased region" description="Polar residues" evidence="4">
    <location>
        <begin position="385"/>
        <end position="399"/>
    </location>
</feature>
<dbReference type="Proteomes" id="UP000736787">
    <property type="component" value="Unassembled WGS sequence"/>
</dbReference>
<accession>A0A329SRX9</accession>
<evidence type="ECO:0000256" key="4">
    <source>
        <dbReference type="SAM" id="MobiDB-lite"/>
    </source>
</evidence>
<evidence type="ECO:0000256" key="3">
    <source>
        <dbReference type="ARBA" id="ARBA00023242"/>
    </source>
</evidence>
<reference evidence="6" key="2">
    <citation type="submission" date="2018-10" db="EMBL/GenBank/DDBJ databases">
        <title>Effector identification in a new, highly contiguous assembly of the strawberry crown rot pathogen Phytophthora cactorum.</title>
        <authorList>
            <person name="Armitage A.D."/>
            <person name="Nellist C.F."/>
            <person name="Bates H."/>
            <person name="Vickerstaff R.J."/>
            <person name="Harrison R.J."/>
        </authorList>
    </citation>
    <scope>NUCLEOTIDE SEQUENCE</scope>
    <source>
        <strain evidence="6">15-7</strain>
        <strain evidence="7">4032</strain>
        <strain evidence="8">4040</strain>
        <strain evidence="9">P415</strain>
        <strain evidence="10">P421</strain>
    </source>
</reference>
<dbReference type="GO" id="GO:0005634">
    <property type="term" value="C:nucleus"/>
    <property type="evidence" value="ECO:0007669"/>
    <property type="project" value="UniProtKB-SubCell"/>
</dbReference>
<feature type="region of interest" description="Disordered" evidence="4">
    <location>
        <begin position="1"/>
        <end position="28"/>
    </location>
</feature>
<feature type="compositionally biased region" description="Acidic residues" evidence="4">
    <location>
        <begin position="83"/>
        <end position="93"/>
    </location>
</feature>
<evidence type="ECO:0000313" key="6">
    <source>
        <dbReference type="EMBL" id="KAG2866588.1"/>
    </source>
</evidence>
<evidence type="ECO:0000313" key="9">
    <source>
        <dbReference type="EMBL" id="KAG2995598.1"/>
    </source>
</evidence>
<dbReference type="InterPro" id="IPR036420">
    <property type="entry name" value="BRCT_dom_sf"/>
</dbReference>
<feature type="region of interest" description="Disordered" evidence="4">
    <location>
        <begin position="42"/>
        <end position="419"/>
    </location>
</feature>
<dbReference type="InterPro" id="IPR001357">
    <property type="entry name" value="BRCT_dom"/>
</dbReference>
<protein>
    <recommendedName>
        <fullName evidence="5">BRCT domain-containing protein</fullName>
    </recommendedName>
</protein>
<dbReference type="SUPFAM" id="SSF52113">
    <property type="entry name" value="BRCT domain"/>
    <property type="match status" value="1"/>
</dbReference>
<comment type="caution">
    <text evidence="11">The sequence shown here is derived from an EMBL/GenBank/DDBJ whole genome shotgun (WGS) entry which is preliminary data.</text>
</comment>
<dbReference type="EMBL" id="RCMG01000037">
    <property type="protein sequence ID" value="KAG2866588.1"/>
    <property type="molecule type" value="Genomic_DNA"/>
</dbReference>
<reference evidence="11 12" key="1">
    <citation type="submission" date="2018-01" db="EMBL/GenBank/DDBJ databases">
        <title>Draft genome of the strawberry crown rot pathogen Phytophthora cactorum.</title>
        <authorList>
            <person name="Armitage A.D."/>
            <person name="Lysoe E."/>
            <person name="Nellist C.F."/>
            <person name="Harrison R.J."/>
            <person name="Brurberg M.B."/>
        </authorList>
    </citation>
    <scope>NUCLEOTIDE SEQUENCE [LARGE SCALE GENOMIC DNA]</scope>
    <source>
        <strain evidence="11 12">10300</strain>
    </source>
</reference>
<dbReference type="Proteomes" id="UP000774804">
    <property type="component" value="Unassembled WGS sequence"/>
</dbReference>
<evidence type="ECO:0000313" key="12">
    <source>
        <dbReference type="Proteomes" id="UP000251314"/>
    </source>
</evidence>
<dbReference type="Proteomes" id="UP000697107">
    <property type="component" value="Unassembled WGS sequence"/>
</dbReference>
<dbReference type="OrthoDB" id="342264at2759"/>
<feature type="domain" description="BRCT" evidence="5">
    <location>
        <begin position="527"/>
        <end position="622"/>
    </location>
</feature>
<dbReference type="PANTHER" id="PTHR23196:SF1">
    <property type="entry name" value="PAX-INTERACTING PROTEIN 1"/>
    <property type="match status" value="1"/>
</dbReference>
<evidence type="ECO:0000313" key="8">
    <source>
        <dbReference type="EMBL" id="KAG2952435.1"/>
    </source>
</evidence>
<dbReference type="PANTHER" id="PTHR23196">
    <property type="entry name" value="PAX TRANSCRIPTION ACTIVATION DOMAIN INTERACTING PROTEIN"/>
    <property type="match status" value="1"/>
</dbReference>
<feature type="compositionally biased region" description="Low complexity" evidence="4">
    <location>
        <begin position="245"/>
        <end position="256"/>
    </location>
</feature>
<dbReference type="EMBL" id="MJFZ01000082">
    <property type="protein sequence ID" value="RAW38716.1"/>
    <property type="molecule type" value="Genomic_DNA"/>
</dbReference>
<evidence type="ECO:0000256" key="2">
    <source>
        <dbReference type="ARBA" id="ARBA00022763"/>
    </source>
</evidence>
<feature type="compositionally biased region" description="Acidic residues" evidence="4">
    <location>
        <begin position="142"/>
        <end position="156"/>
    </location>
</feature>
<dbReference type="CDD" id="cd18432">
    <property type="entry name" value="BRCT_PAXIP1_rpt6_like"/>
    <property type="match status" value="1"/>
</dbReference>
<dbReference type="EMBL" id="RCML01000047">
    <property type="protein sequence ID" value="KAG2995598.1"/>
    <property type="molecule type" value="Genomic_DNA"/>
</dbReference>
<proteinExistence type="predicted"/>
<feature type="domain" description="BRCT" evidence="5">
    <location>
        <begin position="422"/>
        <end position="503"/>
    </location>
</feature>
<dbReference type="PROSITE" id="PS50172">
    <property type="entry name" value="BRCT"/>
    <property type="match status" value="2"/>
</dbReference>
<keyword evidence="12" id="KW-1185">Reference proteome</keyword>